<name>A0A8H8DA30_9ASCO</name>
<keyword evidence="4" id="KW-1185">Reference proteome</keyword>
<gene>
    <name evidence="3" type="ORF">I9W82_005393</name>
</gene>
<feature type="compositionally biased region" description="Low complexity" evidence="1">
    <location>
        <begin position="13"/>
        <end position="32"/>
    </location>
</feature>
<feature type="compositionally biased region" description="Basic and acidic residues" evidence="1">
    <location>
        <begin position="282"/>
        <end position="294"/>
    </location>
</feature>
<feature type="compositionally biased region" description="Basic residues" evidence="1">
    <location>
        <begin position="1"/>
        <end position="12"/>
    </location>
</feature>
<feature type="compositionally biased region" description="Acidic residues" evidence="1">
    <location>
        <begin position="331"/>
        <end position="344"/>
    </location>
</feature>
<feature type="region of interest" description="Disordered" evidence="1">
    <location>
        <begin position="282"/>
        <end position="350"/>
    </location>
</feature>
<sequence length="350" mass="40261">MTSTKPTRKKQTKAVTSTSTKSKDTTSTITNKCPTNPEKVSQWIENQDSKDVAIKHGFIFSGLDDGSYIEHFINQIHLRVMAKTKLTDKLQSWDLIEILSTQLVGNAALWFEHYVMTLGTSTLEQKLTEEAIDEDNFTYKGFLKAFREKFKKPEHLQVLQVKLGQVKQDQQSFYEFKQKFNEVLNLFTPEERESAKHFIVETFRNGVNRDYAVIASVAKTLDDIYAIEETPEDKLKRTNGTHKSNNKKRKLSFDDYSTKRCKFHPTSTSHTTSECRYGATLYHDEDSSDDHSSSSEEDDDDNSINNDHYAYEDTHSQHNISDGEQSQQSISDDDQFSDNVSDDDNNNHNF</sequence>
<feature type="region of interest" description="Disordered" evidence="1">
    <location>
        <begin position="1"/>
        <end position="34"/>
    </location>
</feature>
<dbReference type="OrthoDB" id="1357022at2759"/>
<evidence type="ECO:0000259" key="2">
    <source>
        <dbReference type="Pfam" id="PF19259"/>
    </source>
</evidence>
<dbReference type="Pfam" id="PF19259">
    <property type="entry name" value="Ty3_capsid"/>
    <property type="match status" value="1"/>
</dbReference>
<dbReference type="RefSeq" id="XP_067546873.1">
    <property type="nucleotide sequence ID" value="XM_067694565.1"/>
</dbReference>
<protein>
    <recommendedName>
        <fullName evidence="2">Ty3 transposon capsid-like protein domain-containing protein</fullName>
    </recommendedName>
</protein>
<reference evidence="3 4" key="1">
    <citation type="submission" date="2020-12" db="EMBL/GenBank/DDBJ databases">
        <title>Effect of drift, selection, and recombination on the evolution of hybrid genomes in Candida yeast pathogens.</title>
        <authorList>
            <person name="Mixao V."/>
            <person name="Ksiezopolska E."/>
            <person name="Saus E."/>
            <person name="Boekhout T."/>
            <person name="Gacser A."/>
            <person name="Gabaldon T."/>
        </authorList>
    </citation>
    <scope>NUCLEOTIDE SEQUENCE [LARGE SCALE GENOMIC DNA]</scope>
    <source>
        <strain evidence="3 4">BP57</strain>
    </source>
</reference>
<dbReference type="EMBL" id="JAEOAQ010000007">
    <property type="protein sequence ID" value="KAG5417757.1"/>
    <property type="molecule type" value="Genomic_DNA"/>
</dbReference>
<proteinExistence type="predicted"/>
<dbReference type="Proteomes" id="UP000669133">
    <property type="component" value="Unassembled WGS sequence"/>
</dbReference>
<feature type="domain" description="Ty3 transposon capsid-like protein" evidence="2">
    <location>
        <begin position="54"/>
        <end position="243"/>
    </location>
</feature>
<dbReference type="InterPro" id="IPR045358">
    <property type="entry name" value="Ty3_capsid"/>
</dbReference>
<dbReference type="AlphaFoldDB" id="A0A8H8DA30"/>
<accession>A0A8H8DA30</accession>
<evidence type="ECO:0000313" key="4">
    <source>
        <dbReference type="Proteomes" id="UP000669133"/>
    </source>
</evidence>
<comment type="caution">
    <text evidence="3">The sequence shown here is derived from an EMBL/GenBank/DDBJ whole genome shotgun (WGS) entry which is preliminary data.</text>
</comment>
<dbReference type="GeneID" id="93654022"/>
<organism evidence="3 4">
    <name type="scientific">Candida metapsilosis</name>
    <dbReference type="NCBI Taxonomy" id="273372"/>
    <lineage>
        <taxon>Eukaryota</taxon>
        <taxon>Fungi</taxon>
        <taxon>Dikarya</taxon>
        <taxon>Ascomycota</taxon>
        <taxon>Saccharomycotina</taxon>
        <taxon>Pichiomycetes</taxon>
        <taxon>Debaryomycetaceae</taxon>
        <taxon>Candida/Lodderomyces clade</taxon>
        <taxon>Candida</taxon>
    </lineage>
</organism>
<evidence type="ECO:0000256" key="1">
    <source>
        <dbReference type="SAM" id="MobiDB-lite"/>
    </source>
</evidence>
<evidence type="ECO:0000313" key="3">
    <source>
        <dbReference type="EMBL" id="KAG5417757.1"/>
    </source>
</evidence>